<dbReference type="InterPro" id="IPR026988">
    <property type="entry name" value="YaaC-like"/>
</dbReference>
<comment type="caution">
    <text evidence="1">The sequence shown here is derived from an EMBL/GenBank/DDBJ whole genome shotgun (WGS) entry which is preliminary data.</text>
</comment>
<dbReference type="Proteomes" id="UP000632222">
    <property type="component" value="Unassembled WGS sequence"/>
</dbReference>
<accession>A0ABQ2CZS0</accession>
<evidence type="ECO:0000313" key="1">
    <source>
        <dbReference type="EMBL" id="GGJ36852.1"/>
    </source>
</evidence>
<gene>
    <name evidence="1" type="ORF">GCM10008938_23640</name>
</gene>
<dbReference type="Pfam" id="PF14175">
    <property type="entry name" value="YaaC"/>
    <property type="match status" value="1"/>
</dbReference>
<proteinExistence type="predicted"/>
<protein>
    <submittedName>
        <fullName evidence="1">Uncharacterized protein</fullName>
    </submittedName>
</protein>
<reference evidence="2" key="1">
    <citation type="journal article" date="2019" name="Int. J. Syst. Evol. Microbiol.">
        <title>The Global Catalogue of Microorganisms (GCM) 10K type strain sequencing project: providing services to taxonomists for standard genome sequencing and annotation.</title>
        <authorList>
            <consortium name="The Broad Institute Genomics Platform"/>
            <consortium name="The Broad Institute Genome Sequencing Center for Infectious Disease"/>
            <person name="Wu L."/>
            <person name="Ma J."/>
        </authorList>
    </citation>
    <scope>NUCLEOTIDE SEQUENCE [LARGE SCALE GENOMIC DNA]</scope>
    <source>
        <strain evidence="2">JCM 14370</strain>
    </source>
</reference>
<sequence length="375" mass="42268">MNPAMRQINIMSENPIEQVWLHLMKWESTTLAYKLIEERAQQSGLEHHSADSQQRLRNKARGVAYCLRNAREYLHEPGSSWSKRVLNGYYGLMALVGAVLIADPRSPYDLGKFEEATKMGHGLNNIDDPLLNFPEGQKIYITEDGLLVRYLSWLGLNPRKLAITGRVRELRSLTPEQCSQLISLDTLLASIVELGEFYQEVTGKTPLSTAARPSGVTPPLSAGWQGVQPDFKQDQPGQQGQVNLIRQQDGFLSTFQLLQPLSKNLSLTELVDAQGETLQGQNLYRSAMALPHYVQPLLESINDVLAMHYCLMYQLSILVRYRPSLWREISEGALDDYFALIKYYQGVFLRVVPQIALEKIGQVRLNIIAPGQSGN</sequence>
<keyword evidence="2" id="KW-1185">Reference proteome</keyword>
<dbReference type="EMBL" id="BMOD01000007">
    <property type="protein sequence ID" value="GGJ36852.1"/>
    <property type="molecule type" value="Genomic_DNA"/>
</dbReference>
<evidence type="ECO:0000313" key="2">
    <source>
        <dbReference type="Proteomes" id="UP000632222"/>
    </source>
</evidence>
<name>A0ABQ2CZS0_9DEIO</name>
<organism evidence="1 2">
    <name type="scientific">Deinococcus roseus</name>
    <dbReference type="NCBI Taxonomy" id="392414"/>
    <lineage>
        <taxon>Bacteria</taxon>
        <taxon>Thermotogati</taxon>
        <taxon>Deinococcota</taxon>
        <taxon>Deinococci</taxon>
        <taxon>Deinococcales</taxon>
        <taxon>Deinococcaceae</taxon>
        <taxon>Deinococcus</taxon>
    </lineage>
</organism>